<feature type="domain" description="CCHC-type" evidence="6">
    <location>
        <begin position="61"/>
        <end position="76"/>
    </location>
</feature>
<dbReference type="Pfam" id="PF00098">
    <property type="entry name" value="zf-CCHC"/>
    <property type="match status" value="2"/>
</dbReference>
<dbReference type="FunFam" id="4.10.60.10:FF:000091">
    <property type="entry name" value="Zinc finger CCHC-type-containing 9"/>
    <property type="match status" value="1"/>
</dbReference>
<keyword evidence="2" id="KW-0677">Repeat</keyword>
<dbReference type="SUPFAM" id="SSF57756">
    <property type="entry name" value="Retrovirus zinc finger-like domains"/>
    <property type="match status" value="2"/>
</dbReference>
<organism evidence="7 8">
    <name type="scientific">Conidiobolus coronatus (strain ATCC 28846 / CBS 209.66 / NRRL 28638)</name>
    <name type="common">Delacroixia coronata</name>
    <dbReference type="NCBI Taxonomy" id="796925"/>
    <lineage>
        <taxon>Eukaryota</taxon>
        <taxon>Fungi</taxon>
        <taxon>Fungi incertae sedis</taxon>
        <taxon>Zoopagomycota</taxon>
        <taxon>Entomophthoromycotina</taxon>
        <taxon>Entomophthoromycetes</taxon>
        <taxon>Entomophthorales</taxon>
        <taxon>Ancylistaceae</taxon>
        <taxon>Conidiobolus</taxon>
    </lineage>
</organism>
<dbReference type="SMART" id="SM00343">
    <property type="entry name" value="ZnF_C2HC"/>
    <property type="match status" value="4"/>
</dbReference>
<proteinExistence type="predicted"/>
<evidence type="ECO:0000259" key="6">
    <source>
        <dbReference type="PROSITE" id="PS50158"/>
    </source>
</evidence>
<dbReference type="PROSITE" id="PS50158">
    <property type="entry name" value="ZF_CCHC"/>
    <property type="match status" value="2"/>
</dbReference>
<evidence type="ECO:0000256" key="5">
    <source>
        <dbReference type="PROSITE-ProRule" id="PRU00047"/>
    </source>
</evidence>
<reference evidence="7 8" key="1">
    <citation type="journal article" date="2015" name="Genome Biol. Evol.">
        <title>Phylogenomic analyses indicate that early fungi evolved digesting cell walls of algal ancestors of land plants.</title>
        <authorList>
            <person name="Chang Y."/>
            <person name="Wang S."/>
            <person name="Sekimoto S."/>
            <person name="Aerts A.L."/>
            <person name="Choi C."/>
            <person name="Clum A."/>
            <person name="LaButti K.M."/>
            <person name="Lindquist E.A."/>
            <person name="Yee Ngan C."/>
            <person name="Ohm R.A."/>
            <person name="Salamov A.A."/>
            <person name="Grigoriev I.V."/>
            <person name="Spatafora J.W."/>
            <person name="Berbee M.L."/>
        </authorList>
    </citation>
    <scope>NUCLEOTIDE SEQUENCE [LARGE SCALE GENOMIC DNA]</scope>
    <source>
        <strain evidence="7 8">NRRL 28638</strain>
    </source>
</reference>
<keyword evidence="1" id="KW-0479">Metal-binding</keyword>
<dbReference type="Proteomes" id="UP000070444">
    <property type="component" value="Unassembled WGS sequence"/>
</dbReference>
<dbReference type="OrthoDB" id="3863715at2759"/>
<protein>
    <recommendedName>
        <fullName evidence="6">CCHC-type domain-containing protein</fullName>
    </recommendedName>
</protein>
<keyword evidence="4" id="KW-0862">Zinc</keyword>
<evidence type="ECO:0000256" key="3">
    <source>
        <dbReference type="ARBA" id="ARBA00022771"/>
    </source>
</evidence>
<dbReference type="InterPro" id="IPR036875">
    <property type="entry name" value="Znf_CCHC_sf"/>
</dbReference>
<feature type="non-terminal residue" evidence="7">
    <location>
        <position position="1"/>
    </location>
</feature>
<dbReference type="STRING" id="796925.A0A137P465"/>
<gene>
    <name evidence="7" type="ORF">CONCODRAFT_40306</name>
</gene>
<dbReference type="GO" id="GO:0008270">
    <property type="term" value="F:zinc ion binding"/>
    <property type="evidence" value="ECO:0007669"/>
    <property type="project" value="UniProtKB-KW"/>
</dbReference>
<dbReference type="PANTHER" id="PTHR46242:SF1">
    <property type="entry name" value="ZINC FINGER CCHC DOMAIN-CONTAINING PROTEIN 9"/>
    <property type="match status" value="1"/>
</dbReference>
<keyword evidence="3 5" id="KW-0863">Zinc-finger</keyword>
<accession>A0A137P465</accession>
<dbReference type="PANTHER" id="PTHR46242">
    <property type="entry name" value="ZINC FINGER CCHC DOMAIN-CONTAINING PROTEIN 9 ZCCHC9"/>
    <property type="match status" value="1"/>
</dbReference>
<evidence type="ECO:0000313" key="8">
    <source>
        <dbReference type="Proteomes" id="UP000070444"/>
    </source>
</evidence>
<keyword evidence="8" id="KW-1185">Reference proteome</keyword>
<evidence type="ECO:0000256" key="4">
    <source>
        <dbReference type="ARBA" id="ARBA00022833"/>
    </source>
</evidence>
<name>A0A137P465_CONC2</name>
<evidence type="ECO:0000256" key="1">
    <source>
        <dbReference type="ARBA" id="ARBA00022723"/>
    </source>
</evidence>
<dbReference type="EMBL" id="KQ964526">
    <property type="protein sequence ID" value="KXN69704.1"/>
    <property type="molecule type" value="Genomic_DNA"/>
</dbReference>
<dbReference type="GO" id="GO:0003676">
    <property type="term" value="F:nucleic acid binding"/>
    <property type="evidence" value="ECO:0007669"/>
    <property type="project" value="InterPro"/>
</dbReference>
<sequence length="115" mass="12526">CFNCRETGHSVKNCPKSGTDASTQGNQIATGICYHCGSTQHSIKNCKHPNKKDHPFKFASCFVCQGEGHLASQCPENDKGLYPNGGSCKYCKSVQHLAKDCKPNQLQGKLNIIII</sequence>
<dbReference type="AlphaFoldDB" id="A0A137P465"/>
<evidence type="ECO:0000313" key="7">
    <source>
        <dbReference type="EMBL" id="KXN69704.1"/>
    </source>
</evidence>
<dbReference type="InterPro" id="IPR042246">
    <property type="entry name" value="ZCCHC9"/>
</dbReference>
<feature type="domain" description="CCHC-type" evidence="6">
    <location>
        <begin position="1"/>
        <end position="16"/>
    </location>
</feature>
<evidence type="ECO:0000256" key="2">
    <source>
        <dbReference type="ARBA" id="ARBA00022737"/>
    </source>
</evidence>
<dbReference type="Gene3D" id="4.10.60.10">
    <property type="entry name" value="Zinc finger, CCHC-type"/>
    <property type="match status" value="2"/>
</dbReference>
<dbReference type="InterPro" id="IPR001878">
    <property type="entry name" value="Znf_CCHC"/>
</dbReference>
<dbReference type="OMA" id="CQSERKP"/>
<dbReference type="GO" id="GO:0005730">
    <property type="term" value="C:nucleolus"/>
    <property type="evidence" value="ECO:0007669"/>
    <property type="project" value="TreeGrafter"/>
</dbReference>